<keyword evidence="4" id="KW-1185">Reference proteome</keyword>
<feature type="coiled-coil region" evidence="2">
    <location>
        <begin position="35"/>
        <end position="62"/>
    </location>
</feature>
<dbReference type="PROSITE" id="PS50297">
    <property type="entry name" value="ANK_REP_REGION"/>
    <property type="match status" value="1"/>
</dbReference>
<dbReference type="InterPro" id="IPR002110">
    <property type="entry name" value="Ankyrin_rpt"/>
</dbReference>
<protein>
    <submittedName>
        <fullName evidence="3">Uncharacterized protein</fullName>
    </submittedName>
</protein>
<dbReference type="Gene3D" id="1.25.40.20">
    <property type="entry name" value="Ankyrin repeat-containing domain"/>
    <property type="match status" value="1"/>
</dbReference>
<keyword evidence="2" id="KW-0175">Coiled coil</keyword>
<name>A0A345ZAI4_9BACT</name>
<keyword evidence="1" id="KW-0040">ANK repeat</keyword>
<dbReference type="KEGG" id="cdes:C0J27_00855"/>
<reference evidence="3 4" key="1">
    <citation type="submission" date="2017-12" db="EMBL/GenBank/DDBJ databases">
        <title>Chromulinavorax destructans is a abundant pathogen of dominant heterotrophic picoflagllates.</title>
        <authorList>
            <person name="Deeg C.M."/>
            <person name="Zimmer M."/>
            <person name="Suttle C.A."/>
        </authorList>
    </citation>
    <scope>NUCLEOTIDE SEQUENCE [LARGE SCALE GENOMIC DNA]</scope>
    <source>
        <strain evidence="3 4">SeV1</strain>
    </source>
</reference>
<dbReference type="AlphaFoldDB" id="A0A345ZAI4"/>
<dbReference type="InterPro" id="IPR036770">
    <property type="entry name" value="Ankyrin_rpt-contain_sf"/>
</dbReference>
<dbReference type="SUPFAM" id="SSF48403">
    <property type="entry name" value="Ankyrin repeat"/>
    <property type="match status" value="1"/>
</dbReference>
<organism evidence="3 4">
    <name type="scientific">Candidatus Chromulinivorax destructor</name>
    <dbReference type="NCBI Taxonomy" id="2066483"/>
    <lineage>
        <taxon>Bacteria</taxon>
        <taxon>Candidatus Babelota</taxon>
        <taxon>Candidatus Babeliae</taxon>
        <taxon>Candidatus Babeliales</taxon>
        <taxon>Candidatus Chromulinivoraceae</taxon>
        <taxon>Candidatus Chromulinivorax</taxon>
    </lineage>
</organism>
<evidence type="ECO:0000313" key="4">
    <source>
        <dbReference type="Proteomes" id="UP000254834"/>
    </source>
</evidence>
<dbReference type="Proteomes" id="UP000254834">
    <property type="component" value="Chromosome"/>
</dbReference>
<feature type="repeat" description="ANK" evidence="1">
    <location>
        <begin position="89"/>
        <end position="121"/>
    </location>
</feature>
<evidence type="ECO:0000256" key="2">
    <source>
        <dbReference type="SAM" id="Coils"/>
    </source>
</evidence>
<gene>
    <name evidence="3" type="ORF">C0J27_00855</name>
</gene>
<dbReference type="PROSITE" id="PS50088">
    <property type="entry name" value="ANK_REPEAT"/>
    <property type="match status" value="1"/>
</dbReference>
<evidence type="ECO:0000313" key="3">
    <source>
        <dbReference type="EMBL" id="AXK60301.1"/>
    </source>
</evidence>
<sequence length="172" mass="19729">MKKIVKIVVYAFAISFINKLIQSQPVIDKQAITPRTNLTDNKNSASSQLNQLQHLHNRWKRKQLPNSSEVAPEMATIYDNQDAPVHYASNEYPLITAAKKNDLETIKKLLEQKVDVNVRDLTNKTAYDYAVANSNSWIRSTERKNRALQISKLIEPDIYDYKNPDGSIKEID</sequence>
<dbReference type="Pfam" id="PF13857">
    <property type="entry name" value="Ank_5"/>
    <property type="match status" value="1"/>
</dbReference>
<proteinExistence type="predicted"/>
<evidence type="ECO:0000256" key="1">
    <source>
        <dbReference type="PROSITE-ProRule" id="PRU00023"/>
    </source>
</evidence>
<dbReference type="RefSeq" id="WP_115585316.1">
    <property type="nucleotide sequence ID" value="NZ_CP025544.1"/>
</dbReference>
<dbReference type="EMBL" id="CP025544">
    <property type="protein sequence ID" value="AXK60301.1"/>
    <property type="molecule type" value="Genomic_DNA"/>
</dbReference>
<accession>A0A345ZAI4</accession>